<proteinExistence type="predicted"/>
<protein>
    <submittedName>
        <fullName evidence="1">Uncharacterized protein</fullName>
    </submittedName>
</protein>
<dbReference type="AlphaFoldDB" id="A0A0E9PQ41"/>
<evidence type="ECO:0000313" key="1">
    <source>
        <dbReference type="EMBL" id="JAH06639.1"/>
    </source>
</evidence>
<reference evidence="1" key="1">
    <citation type="submission" date="2014-11" db="EMBL/GenBank/DDBJ databases">
        <authorList>
            <person name="Amaro Gonzalez C."/>
        </authorList>
    </citation>
    <scope>NUCLEOTIDE SEQUENCE</scope>
</reference>
<name>A0A0E9PQ41_ANGAN</name>
<organism evidence="1">
    <name type="scientific">Anguilla anguilla</name>
    <name type="common">European freshwater eel</name>
    <name type="synonym">Muraena anguilla</name>
    <dbReference type="NCBI Taxonomy" id="7936"/>
    <lineage>
        <taxon>Eukaryota</taxon>
        <taxon>Metazoa</taxon>
        <taxon>Chordata</taxon>
        <taxon>Craniata</taxon>
        <taxon>Vertebrata</taxon>
        <taxon>Euteleostomi</taxon>
        <taxon>Actinopterygii</taxon>
        <taxon>Neopterygii</taxon>
        <taxon>Teleostei</taxon>
        <taxon>Anguilliformes</taxon>
        <taxon>Anguillidae</taxon>
        <taxon>Anguilla</taxon>
    </lineage>
</organism>
<sequence length="29" mass="3441">MDIFNISITNKHDYTTIFRILQKLSKVNS</sequence>
<dbReference type="EMBL" id="GBXM01101938">
    <property type="protein sequence ID" value="JAH06639.1"/>
    <property type="molecule type" value="Transcribed_RNA"/>
</dbReference>
<accession>A0A0E9PQ41</accession>
<reference evidence="1" key="2">
    <citation type="journal article" date="2015" name="Fish Shellfish Immunol.">
        <title>Early steps in the European eel (Anguilla anguilla)-Vibrio vulnificus interaction in the gills: Role of the RtxA13 toxin.</title>
        <authorList>
            <person name="Callol A."/>
            <person name="Pajuelo D."/>
            <person name="Ebbesson L."/>
            <person name="Teles M."/>
            <person name="MacKenzie S."/>
            <person name="Amaro C."/>
        </authorList>
    </citation>
    <scope>NUCLEOTIDE SEQUENCE</scope>
</reference>